<reference evidence="3" key="1">
    <citation type="submission" date="2017-04" db="EMBL/GenBank/DDBJ databases">
        <title>Function of individual gut microbiota members based on whole genome sequencing of pure cultures obtained from chicken caecum.</title>
        <authorList>
            <person name="Medvecky M."/>
            <person name="Cejkova D."/>
            <person name="Polansky O."/>
            <person name="Karasova D."/>
            <person name="Kubasova T."/>
            <person name="Cizek A."/>
            <person name="Rychlik I."/>
        </authorList>
    </citation>
    <scope>NUCLEOTIDE SEQUENCE [LARGE SCALE GENOMIC DNA]</scope>
    <source>
        <strain evidence="3">An5</strain>
    </source>
</reference>
<evidence type="ECO:0000259" key="1">
    <source>
        <dbReference type="PROSITE" id="PS50995"/>
    </source>
</evidence>
<dbReference type="AlphaFoldDB" id="A0A1Y3XVG3"/>
<dbReference type="PRINTS" id="PR00598">
    <property type="entry name" value="HTHMARR"/>
</dbReference>
<keyword evidence="3" id="KW-1185">Reference proteome</keyword>
<dbReference type="RefSeq" id="WP_094334975.1">
    <property type="nucleotide sequence ID" value="NZ_NFIE01000003.1"/>
</dbReference>
<dbReference type="OrthoDB" id="9806864at2"/>
<dbReference type="Gene3D" id="1.10.10.10">
    <property type="entry name" value="Winged helix-like DNA-binding domain superfamily/Winged helix DNA-binding domain"/>
    <property type="match status" value="1"/>
</dbReference>
<dbReference type="Pfam" id="PF01047">
    <property type="entry name" value="MarR"/>
    <property type="match status" value="1"/>
</dbReference>
<dbReference type="SUPFAM" id="SSF46785">
    <property type="entry name" value="Winged helix' DNA-binding domain"/>
    <property type="match status" value="1"/>
</dbReference>
<gene>
    <name evidence="2" type="ORF">B5G02_01995</name>
</gene>
<dbReference type="PANTHER" id="PTHR33164:SF43">
    <property type="entry name" value="HTH-TYPE TRANSCRIPTIONAL REPRESSOR YETL"/>
    <property type="match status" value="1"/>
</dbReference>
<dbReference type="InterPro" id="IPR036388">
    <property type="entry name" value="WH-like_DNA-bd_sf"/>
</dbReference>
<name>A0A1Y3XVG3_9ACTN</name>
<comment type="caution">
    <text evidence="2">The sequence shown here is derived from an EMBL/GenBank/DDBJ whole genome shotgun (WGS) entry which is preliminary data.</text>
</comment>
<dbReference type="PANTHER" id="PTHR33164">
    <property type="entry name" value="TRANSCRIPTIONAL REGULATOR, MARR FAMILY"/>
    <property type="match status" value="1"/>
</dbReference>
<dbReference type="InterPro" id="IPR036390">
    <property type="entry name" value="WH_DNA-bd_sf"/>
</dbReference>
<sequence length="197" mass="20824">MPDPCGSQPVGGDRSDLFELRSLLYRASHAQRQLMHPYMASVGLGTGQPKLLSYLHRFGACSQRDLAEYYELDPAGVSRMLDALAKKGFVQIAPAASDKRSKTVTLTAEGERVARAWDAACREEATVMLRGFTDEERRAFADYLARAHANLKAYGKALTGSAADASAAPDAAPAPCEAAYAAAPAAGTAPEGVPAHA</sequence>
<protein>
    <recommendedName>
        <fullName evidence="1">HTH marR-type domain-containing protein</fullName>
    </recommendedName>
</protein>
<dbReference type="InterPro" id="IPR039422">
    <property type="entry name" value="MarR/SlyA-like"/>
</dbReference>
<accession>A0A1Y3XVG3</accession>
<dbReference type="EMBL" id="NFIE01000003">
    <property type="protein sequence ID" value="OUN89543.1"/>
    <property type="molecule type" value="Genomic_DNA"/>
</dbReference>
<dbReference type="GO" id="GO:0003700">
    <property type="term" value="F:DNA-binding transcription factor activity"/>
    <property type="evidence" value="ECO:0007669"/>
    <property type="project" value="InterPro"/>
</dbReference>
<dbReference type="Proteomes" id="UP000195781">
    <property type="component" value="Unassembled WGS sequence"/>
</dbReference>
<proteinExistence type="predicted"/>
<organism evidence="2 3">
    <name type="scientific">[Collinsella] massiliensis</name>
    <dbReference type="NCBI Taxonomy" id="1232426"/>
    <lineage>
        <taxon>Bacteria</taxon>
        <taxon>Bacillati</taxon>
        <taxon>Actinomycetota</taxon>
        <taxon>Coriobacteriia</taxon>
        <taxon>Coriobacteriales</taxon>
        <taxon>Coriobacteriaceae</taxon>
        <taxon>Enorma</taxon>
    </lineage>
</organism>
<dbReference type="GO" id="GO:0006950">
    <property type="term" value="P:response to stress"/>
    <property type="evidence" value="ECO:0007669"/>
    <property type="project" value="TreeGrafter"/>
</dbReference>
<evidence type="ECO:0000313" key="2">
    <source>
        <dbReference type="EMBL" id="OUN89543.1"/>
    </source>
</evidence>
<dbReference type="PROSITE" id="PS50995">
    <property type="entry name" value="HTH_MARR_2"/>
    <property type="match status" value="1"/>
</dbReference>
<feature type="domain" description="HTH marR-type" evidence="1">
    <location>
        <begin position="17"/>
        <end position="149"/>
    </location>
</feature>
<evidence type="ECO:0000313" key="3">
    <source>
        <dbReference type="Proteomes" id="UP000195781"/>
    </source>
</evidence>
<dbReference type="InterPro" id="IPR000835">
    <property type="entry name" value="HTH_MarR-typ"/>
</dbReference>
<dbReference type="SMART" id="SM00347">
    <property type="entry name" value="HTH_MARR"/>
    <property type="match status" value="1"/>
</dbReference>